<feature type="transmembrane region" description="Helical" evidence="2">
    <location>
        <begin position="12"/>
        <end position="34"/>
    </location>
</feature>
<comment type="caution">
    <text evidence="3">The sequence shown here is derived from an EMBL/GenBank/DDBJ whole genome shotgun (WGS) entry which is preliminary data.</text>
</comment>
<keyword evidence="2" id="KW-0812">Transmembrane</keyword>
<organism evidence="3 4">
    <name type="scientific">Merluccius polli</name>
    <name type="common">Benguela hake</name>
    <name type="synonym">Merluccius cadenati</name>
    <dbReference type="NCBI Taxonomy" id="89951"/>
    <lineage>
        <taxon>Eukaryota</taxon>
        <taxon>Metazoa</taxon>
        <taxon>Chordata</taxon>
        <taxon>Craniata</taxon>
        <taxon>Vertebrata</taxon>
        <taxon>Euteleostomi</taxon>
        <taxon>Actinopterygii</taxon>
        <taxon>Neopterygii</taxon>
        <taxon>Teleostei</taxon>
        <taxon>Neoteleostei</taxon>
        <taxon>Acanthomorphata</taxon>
        <taxon>Zeiogadaria</taxon>
        <taxon>Gadariae</taxon>
        <taxon>Gadiformes</taxon>
        <taxon>Gadoidei</taxon>
        <taxon>Merlucciidae</taxon>
        <taxon>Merluccius</taxon>
    </lineage>
</organism>
<keyword evidence="4" id="KW-1185">Reference proteome</keyword>
<evidence type="ECO:0000256" key="1">
    <source>
        <dbReference type="SAM" id="MobiDB-lite"/>
    </source>
</evidence>
<dbReference type="AlphaFoldDB" id="A0AA47N4R1"/>
<reference evidence="3" key="1">
    <citation type="journal article" date="2023" name="Front. Mar. Sci.">
        <title>A new Merluccius polli reference genome to investigate the effects of global change in West African waters.</title>
        <authorList>
            <person name="Mateo J.L."/>
            <person name="Blanco-Fernandez C."/>
            <person name="Garcia-Vazquez E."/>
            <person name="Machado-Schiaffino G."/>
        </authorList>
    </citation>
    <scope>NUCLEOTIDE SEQUENCE</scope>
    <source>
        <strain evidence="3">C29</strain>
        <tissue evidence="3">Fin</tissue>
    </source>
</reference>
<dbReference type="EMBL" id="JAOPHQ010001045">
    <property type="protein sequence ID" value="KAK0152393.1"/>
    <property type="molecule type" value="Genomic_DNA"/>
</dbReference>
<proteinExistence type="predicted"/>
<accession>A0AA47N4R1</accession>
<gene>
    <name evidence="3" type="ORF">N1851_006092</name>
</gene>
<keyword evidence="2" id="KW-1133">Transmembrane helix</keyword>
<keyword evidence="2" id="KW-0472">Membrane</keyword>
<evidence type="ECO:0000313" key="3">
    <source>
        <dbReference type="EMBL" id="KAK0152393.1"/>
    </source>
</evidence>
<dbReference type="Proteomes" id="UP001174136">
    <property type="component" value="Unassembled WGS sequence"/>
</dbReference>
<sequence length="83" mass="8495">MPAAPVSQSAGAGLVVGMAASVLMLVSGVVFLSYRLPPGVTSVPPPPPAPWIELRPRGPLNAAGGREGAMGKHNLAFESHERL</sequence>
<name>A0AA47N4R1_MERPO</name>
<protein>
    <submittedName>
        <fullName evidence="3">Uncharacterized protein</fullName>
    </submittedName>
</protein>
<evidence type="ECO:0000256" key="2">
    <source>
        <dbReference type="SAM" id="Phobius"/>
    </source>
</evidence>
<evidence type="ECO:0000313" key="4">
    <source>
        <dbReference type="Proteomes" id="UP001174136"/>
    </source>
</evidence>
<feature type="region of interest" description="Disordered" evidence="1">
    <location>
        <begin position="60"/>
        <end position="83"/>
    </location>
</feature>